<sequence length="177" mass="20337">MEHVKIHLGHIATRYITILSVIILILSFTQLVAQSNYIIPELIDGKPISKVLKLKCLQRNYPTGMAIYKFRVSSEGKVDSVICTGNVGKTADSLQIVEIKRLIFKPFSEQDINVIRWFQLKVYSTYITNRTSKYLEGLENTIDLLCTQETKDYFPNKNYLIKDSLILLPPLRLWAGQ</sequence>
<evidence type="ECO:0000313" key="2">
    <source>
        <dbReference type="EMBL" id="MEA5406090.1"/>
    </source>
</evidence>
<evidence type="ECO:0000256" key="1">
    <source>
        <dbReference type="SAM" id="Phobius"/>
    </source>
</evidence>
<gene>
    <name evidence="2" type="ORF">VB776_24335</name>
</gene>
<organism evidence="2 3">
    <name type="scientific">Arcicella gelida</name>
    <dbReference type="NCBI Taxonomy" id="2984195"/>
    <lineage>
        <taxon>Bacteria</taxon>
        <taxon>Pseudomonadati</taxon>
        <taxon>Bacteroidota</taxon>
        <taxon>Cytophagia</taxon>
        <taxon>Cytophagales</taxon>
        <taxon>Flectobacillaceae</taxon>
        <taxon>Arcicella</taxon>
    </lineage>
</organism>
<protein>
    <recommendedName>
        <fullName evidence="4">TonB C-terminal domain-containing protein</fullName>
    </recommendedName>
</protein>
<keyword evidence="1" id="KW-0472">Membrane</keyword>
<reference evidence="2 3" key="1">
    <citation type="submission" date="2023-12" db="EMBL/GenBank/DDBJ databases">
        <title>Novel species of the genus Arcicella isolated from rivers.</title>
        <authorList>
            <person name="Lu H."/>
        </authorList>
    </citation>
    <scope>NUCLEOTIDE SEQUENCE [LARGE SCALE GENOMIC DNA]</scope>
    <source>
        <strain evidence="2 3">DC2W</strain>
    </source>
</reference>
<keyword evidence="3" id="KW-1185">Reference proteome</keyword>
<accession>A0ABU5SC77</accession>
<evidence type="ECO:0008006" key="4">
    <source>
        <dbReference type="Google" id="ProtNLM"/>
    </source>
</evidence>
<feature type="transmembrane region" description="Helical" evidence="1">
    <location>
        <begin position="12"/>
        <end position="33"/>
    </location>
</feature>
<dbReference type="Proteomes" id="UP001303899">
    <property type="component" value="Unassembled WGS sequence"/>
</dbReference>
<keyword evidence="1" id="KW-1133">Transmembrane helix</keyword>
<dbReference type="RefSeq" id="WP_323699453.1">
    <property type="nucleotide sequence ID" value="NZ_JAYGIL010000064.1"/>
</dbReference>
<keyword evidence="1" id="KW-0812">Transmembrane</keyword>
<evidence type="ECO:0000313" key="3">
    <source>
        <dbReference type="Proteomes" id="UP001303899"/>
    </source>
</evidence>
<name>A0ABU5SC77_9BACT</name>
<dbReference type="EMBL" id="JAYGIL010000064">
    <property type="protein sequence ID" value="MEA5406090.1"/>
    <property type="molecule type" value="Genomic_DNA"/>
</dbReference>
<proteinExistence type="predicted"/>
<comment type="caution">
    <text evidence="2">The sequence shown here is derived from an EMBL/GenBank/DDBJ whole genome shotgun (WGS) entry which is preliminary data.</text>
</comment>